<keyword evidence="5" id="KW-0808">Transferase</keyword>
<organism evidence="16 17">
    <name type="scientific">Amblyomma americanum</name>
    <name type="common">Lone star tick</name>
    <dbReference type="NCBI Taxonomy" id="6943"/>
    <lineage>
        <taxon>Eukaryota</taxon>
        <taxon>Metazoa</taxon>
        <taxon>Ecdysozoa</taxon>
        <taxon>Arthropoda</taxon>
        <taxon>Chelicerata</taxon>
        <taxon>Arachnida</taxon>
        <taxon>Acari</taxon>
        <taxon>Parasitiformes</taxon>
        <taxon>Ixodida</taxon>
        <taxon>Ixodoidea</taxon>
        <taxon>Ixodidae</taxon>
        <taxon>Amblyomminae</taxon>
        <taxon>Amblyomma</taxon>
    </lineage>
</organism>
<comment type="subcellular location">
    <subcellularLocation>
        <location evidence="2">Cytoplasm</location>
    </subcellularLocation>
    <subcellularLocation>
        <location evidence="1">Nucleus</location>
    </subcellularLocation>
</comment>
<dbReference type="GO" id="GO:0043066">
    <property type="term" value="P:negative regulation of apoptotic process"/>
    <property type="evidence" value="ECO:0007669"/>
    <property type="project" value="TreeGrafter"/>
</dbReference>
<gene>
    <name evidence="16" type="ORF">V5799_006042</name>
</gene>
<evidence type="ECO:0000256" key="8">
    <source>
        <dbReference type="ARBA" id="ARBA00022786"/>
    </source>
</evidence>
<evidence type="ECO:0000313" key="17">
    <source>
        <dbReference type="Proteomes" id="UP001321473"/>
    </source>
</evidence>
<keyword evidence="6" id="KW-0053">Apoptosis</keyword>
<evidence type="ECO:0000256" key="13">
    <source>
        <dbReference type="ARBA" id="ARBA00042316"/>
    </source>
</evidence>
<evidence type="ECO:0000256" key="4">
    <source>
        <dbReference type="ARBA" id="ARBA00022490"/>
    </source>
</evidence>
<dbReference type="AlphaFoldDB" id="A0AAQ4DXI7"/>
<dbReference type="PANTHER" id="PTHR46116">
    <property type="entry name" value="(E3-INDEPENDENT) E2 UBIQUITIN-CONJUGATING ENZYME"/>
    <property type="match status" value="1"/>
</dbReference>
<dbReference type="CDD" id="cd23809">
    <property type="entry name" value="UBCc_UBE2Z"/>
    <property type="match status" value="1"/>
</dbReference>
<reference evidence="16 17" key="1">
    <citation type="journal article" date="2023" name="Arcadia Sci">
        <title>De novo assembly of a long-read Amblyomma americanum tick genome.</title>
        <authorList>
            <person name="Chou S."/>
            <person name="Poskanzer K.E."/>
            <person name="Rollins M."/>
            <person name="Thuy-Boun P.S."/>
        </authorList>
    </citation>
    <scope>NUCLEOTIDE SEQUENCE [LARGE SCALE GENOMIC DNA]</scope>
    <source>
        <strain evidence="16">F_SG_1</strain>
        <tissue evidence="16">Salivary glands</tissue>
    </source>
</reference>
<evidence type="ECO:0000256" key="1">
    <source>
        <dbReference type="ARBA" id="ARBA00004123"/>
    </source>
</evidence>
<evidence type="ECO:0000256" key="14">
    <source>
        <dbReference type="ARBA" id="ARBA00042401"/>
    </source>
</evidence>
<dbReference type="EMBL" id="JARKHS020025680">
    <property type="protein sequence ID" value="KAK8767177.1"/>
    <property type="molecule type" value="Genomic_DNA"/>
</dbReference>
<evidence type="ECO:0000256" key="11">
    <source>
        <dbReference type="ARBA" id="ARBA00039894"/>
    </source>
</evidence>
<evidence type="ECO:0000313" key="16">
    <source>
        <dbReference type="EMBL" id="KAK8767177.1"/>
    </source>
</evidence>
<dbReference type="GO" id="GO:0005737">
    <property type="term" value="C:cytoplasm"/>
    <property type="evidence" value="ECO:0007669"/>
    <property type="project" value="UniProtKB-SubCell"/>
</dbReference>
<dbReference type="GO" id="GO:0005634">
    <property type="term" value="C:nucleus"/>
    <property type="evidence" value="ECO:0007669"/>
    <property type="project" value="UniProtKB-SubCell"/>
</dbReference>
<sequence length="276" mass="31092">MQDPFSIAETSGEKSHALNLPFWDPMSCQDEEPSTPCLLRVHRDLVYIFDDPPPGVFVEPEENNITKIHAIIMGPSGTPYEGGFFHFLIKCPPDYPARPPRVRLMTTDSGRVRFNPNLYADGMVCLSILGTSPGPAWNPALNIGTVLMSIKSLLSQHRCWNEPGNRHMLRRWFGKLSGQNAVTRYETMSVAVCDAVEACLQGKTLCPPPLRHVLLETFTENYSKYERAAKNLHGSYLGSLFSGWTGSKHYEMLLKRLRDLRDQVTKRNLTPAEEGK</sequence>
<accession>A0AAQ4DXI7</accession>
<keyword evidence="10" id="KW-0539">Nucleus</keyword>
<dbReference type="InterPro" id="IPR000608">
    <property type="entry name" value="UBC"/>
</dbReference>
<dbReference type="GO" id="GO:0061631">
    <property type="term" value="F:ubiquitin conjugating enzyme activity"/>
    <property type="evidence" value="ECO:0007669"/>
    <property type="project" value="UniProtKB-EC"/>
</dbReference>
<dbReference type="GO" id="GO:0004869">
    <property type="term" value="F:cysteine-type endopeptidase inhibitor activity"/>
    <property type="evidence" value="ECO:0007669"/>
    <property type="project" value="TreeGrafter"/>
</dbReference>
<dbReference type="Proteomes" id="UP001321473">
    <property type="component" value="Unassembled WGS sequence"/>
</dbReference>
<protein>
    <recommendedName>
        <fullName evidence="11">Ubiquitin-conjugating enzyme E2 Z</fullName>
        <ecNumber evidence="3">2.3.2.23</ecNumber>
    </recommendedName>
    <alternativeName>
        <fullName evidence="12">E2 ubiquitin-conjugating enzyme Z</fullName>
    </alternativeName>
    <alternativeName>
        <fullName evidence="14">Ubiquitin carrier protein Z</fullName>
    </alternativeName>
    <alternativeName>
        <fullName evidence="13">Ubiquitin-protein ligase Z</fullName>
    </alternativeName>
</protein>
<dbReference type="Pfam" id="PF00179">
    <property type="entry name" value="UQ_con"/>
    <property type="match status" value="1"/>
</dbReference>
<keyword evidence="9" id="KW-0067">ATP-binding</keyword>
<evidence type="ECO:0000259" key="15">
    <source>
        <dbReference type="PROSITE" id="PS50127"/>
    </source>
</evidence>
<feature type="domain" description="UBC core" evidence="15">
    <location>
        <begin position="36"/>
        <end position="192"/>
    </location>
</feature>
<keyword evidence="4" id="KW-0963">Cytoplasm</keyword>
<evidence type="ECO:0000256" key="3">
    <source>
        <dbReference type="ARBA" id="ARBA00012486"/>
    </source>
</evidence>
<dbReference type="GO" id="GO:0006915">
    <property type="term" value="P:apoptotic process"/>
    <property type="evidence" value="ECO:0007669"/>
    <property type="project" value="UniProtKB-KW"/>
</dbReference>
<keyword evidence="7" id="KW-0547">Nucleotide-binding</keyword>
<keyword evidence="17" id="KW-1185">Reference proteome</keyword>
<name>A0AAQ4DXI7_AMBAM</name>
<evidence type="ECO:0000256" key="12">
    <source>
        <dbReference type="ARBA" id="ARBA00041798"/>
    </source>
</evidence>
<evidence type="ECO:0000256" key="2">
    <source>
        <dbReference type="ARBA" id="ARBA00004496"/>
    </source>
</evidence>
<evidence type="ECO:0000256" key="10">
    <source>
        <dbReference type="ARBA" id="ARBA00023242"/>
    </source>
</evidence>
<dbReference type="SUPFAM" id="SSF54495">
    <property type="entry name" value="UBC-like"/>
    <property type="match status" value="1"/>
</dbReference>
<dbReference type="PANTHER" id="PTHR46116:SF26">
    <property type="entry name" value="UBIQUITIN-CONJUGATING ENZYME E2 Z"/>
    <property type="match status" value="1"/>
</dbReference>
<dbReference type="EC" id="2.3.2.23" evidence="3"/>
<evidence type="ECO:0000256" key="9">
    <source>
        <dbReference type="ARBA" id="ARBA00022840"/>
    </source>
</evidence>
<proteinExistence type="predicted"/>
<dbReference type="PROSITE" id="PS50127">
    <property type="entry name" value="UBC_2"/>
    <property type="match status" value="1"/>
</dbReference>
<dbReference type="InterPro" id="IPR016135">
    <property type="entry name" value="UBQ-conjugating_enzyme/RWD"/>
</dbReference>
<dbReference type="GO" id="GO:0005524">
    <property type="term" value="F:ATP binding"/>
    <property type="evidence" value="ECO:0007669"/>
    <property type="project" value="UniProtKB-KW"/>
</dbReference>
<evidence type="ECO:0000256" key="7">
    <source>
        <dbReference type="ARBA" id="ARBA00022741"/>
    </source>
</evidence>
<evidence type="ECO:0000256" key="6">
    <source>
        <dbReference type="ARBA" id="ARBA00022703"/>
    </source>
</evidence>
<comment type="caution">
    <text evidence="16">The sequence shown here is derived from an EMBL/GenBank/DDBJ whole genome shotgun (WGS) entry which is preliminary data.</text>
</comment>
<dbReference type="Gene3D" id="3.10.110.10">
    <property type="entry name" value="Ubiquitin Conjugating Enzyme"/>
    <property type="match status" value="1"/>
</dbReference>
<dbReference type="SMART" id="SM00212">
    <property type="entry name" value="UBCc"/>
    <property type="match status" value="1"/>
</dbReference>
<keyword evidence="8" id="KW-0833">Ubl conjugation pathway</keyword>
<evidence type="ECO:0000256" key="5">
    <source>
        <dbReference type="ARBA" id="ARBA00022679"/>
    </source>
</evidence>